<comment type="cofactor">
    <cofactor evidence="1">
        <name>[4Fe-4S] cluster</name>
        <dbReference type="ChEBI" id="CHEBI:49883"/>
    </cofactor>
</comment>
<evidence type="ECO:0000313" key="6">
    <source>
        <dbReference type="EMBL" id="RXQ88816.1"/>
    </source>
</evidence>
<dbReference type="RefSeq" id="WP_129255484.1">
    <property type="nucleotide sequence ID" value="NZ_SAXA01000017.1"/>
</dbReference>
<evidence type="ECO:0000313" key="7">
    <source>
        <dbReference type="Proteomes" id="UP000289703"/>
    </source>
</evidence>
<name>A0A4Q1JJF1_9BACT</name>
<dbReference type="Proteomes" id="UP000289703">
    <property type="component" value="Unassembled WGS sequence"/>
</dbReference>
<dbReference type="InterPro" id="IPR051805">
    <property type="entry name" value="Dehydratase_Activator_Redct"/>
</dbReference>
<accession>A0A4Q1JJF1</accession>
<dbReference type="GO" id="GO:0051536">
    <property type="term" value="F:iron-sulfur cluster binding"/>
    <property type="evidence" value="ECO:0007669"/>
    <property type="project" value="UniProtKB-KW"/>
</dbReference>
<evidence type="ECO:0000256" key="4">
    <source>
        <dbReference type="ARBA" id="ARBA00023014"/>
    </source>
</evidence>
<evidence type="ECO:0000256" key="2">
    <source>
        <dbReference type="ARBA" id="ARBA00022723"/>
    </source>
</evidence>
<dbReference type="EMBL" id="SAXA01000017">
    <property type="protein sequence ID" value="RXQ88816.1"/>
    <property type="molecule type" value="Genomic_DNA"/>
</dbReference>
<comment type="caution">
    <text evidence="6">The sequence shown here is derived from an EMBL/GenBank/DDBJ whole genome shotgun (WGS) entry which is preliminary data.</text>
</comment>
<gene>
    <name evidence="6" type="ORF">EO244_14900</name>
</gene>
<keyword evidence="7" id="KW-1185">Reference proteome</keyword>
<dbReference type="GO" id="GO:0046872">
    <property type="term" value="F:metal ion binding"/>
    <property type="evidence" value="ECO:0007669"/>
    <property type="project" value="UniProtKB-KW"/>
</dbReference>
<proteinExistence type="predicted"/>
<keyword evidence="3" id="KW-0408">Iron</keyword>
<dbReference type="SUPFAM" id="SSF53067">
    <property type="entry name" value="Actin-like ATPase domain"/>
    <property type="match status" value="1"/>
</dbReference>
<evidence type="ECO:0000259" key="5">
    <source>
        <dbReference type="Pfam" id="PF01869"/>
    </source>
</evidence>
<evidence type="ECO:0000256" key="3">
    <source>
        <dbReference type="ARBA" id="ARBA00023004"/>
    </source>
</evidence>
<dbReference type="OrthoDB" id="9802715at2"/>
<organism evidence="6 7">
    <name type="scientific">Ancylomarina salipaludis</name>
    <dbReference type="NCBI Taxonomy" id="2501299"/>
    <lineage>
        <taxon>Bacteria</taxon>
        <taxon>Pseudomonadati</taxon>
        <taxon>Bacteroidota</taxon>
        <taxon>Bacteroidia</taxon>
        <taxon>Marinilabiliales</taxon>
        <taxon>Marinifilaceae</taxon>
        <taxon>Ancylomarina</taxon>
    </lineage>
</organism>
<reference evidence="6 7" key="1">
    <citation type="submission" date="2019-01" db="EMBL/GenBank/DDBJ databases">
        <title>Ancylomarina salipaludis sp. nov., isolated from a salt marsh.</title>
        <authorList>
            <person name="Yoon J.-H."/>
        </authorList>
    </citation>
    <scope>NUCLEOTIDE SEQUENCE [LARGE SCALE GENOMIC DNA]</scope>
    <source>
        <strain evidence="6 7">SHSM-M15</strain>
    </source>
</reference>
<keyword evidence="2" id="KW-0479">Metal-binding</keyword>
<feature type="domain" description="ATPase BadF/BadG/BcrA/BcrD type" evidence="5">
    <location>
        <begin position="5"/>
        <end position="245"/>
    </location>
</feature>
<sequence length="253" mass="26986">MRVAGIDIGSRSIELIVLEDGQVVHSKQAESGYNPIERVKELISDVSFDKIMATGYGRGIVEVAFDYPTVTEIKAYGAGATALYPGVRSVLDIGGQDTKVISINEMGKVVKFEMNDKCAAGTGKFLEMMATSLGYQAQTLGAAAQKGTEGIEINSMCAVFAESEVTSLLAKGCDRNDIALAIHQSVCRRAIGMIRRQNISTPLMFAGGVANNTCMVQLLKEALGEDIIIPENPQFVGAHGAAILASQYEPTPY</sequence>
<dbReference type="AlphaFoldDB" id="A0A4Q1JJF1"/>
<dbReference type="PANTHER" id="PTHR32329:SF8">
    <property type="entry name" value="ACTIVATOR OF (R)-2-HYDROXYGLUTARYL-COA DEHYDRATASE"/>
    <property type="match status" value="1"/>
</dbReference>
<evidence type="ECO:0000256" key="1">
    <source>
        <dbReference type="ARBA" id="ARBA00001966"/>
    </source>
</evidence>
<dbReference type="InterPro" id="IPR008275">
    <property type="entry name" value="CoA_E_activase_dom"/>
</dbReference>
<dbReference type="NCBIfam" id="TIGR00241">
    <property type="entry name" value="CoA_E_activ"/>
    <property type="match status" value="1"/>
</dbReference>
<dbReference type="InterPro" id="IPR002731">
    <property type="entry name" value="ATPase_BadF"/>
</dbReference>
<protein>
    <submittedName>
        <fullName evidence="6">3-hydroxyacyl-ACP dehydratase</fullName>
    </submittedName>
</protein>
<dbReference type="PANTHER" id="PTHR32329">
    <property type="entry name" value="BIFUNCTIONAL PROTEIN [INCLUDES 2-HYDROXYACYL-COA DEHYDRATASE (N-TER) AND ITS ACTIVATOR DOMAIN (C_TERM)-RELATED"/>
    <property type="match status" value="1"/>
</dbReference>
<keyword evidence="4" id="KW-0411">Iron-sulfur</keyword>
<dbReference type="InterPro" id="IPR043129">
    <property type="entry name" value="ATPase_NBD"/>
</dbReference>
<dbReference type="Gene3D" id="3.30.420.40">
    <property type="match status" value="2"/>
</dbReference>
<dbReference type="Pfam" id="PF01869">
    <property type="entry name" value="BcrAD_BadFG"/>
    <property type="match status" value="1"/>
</dbReference>
<dbReference type="CDD" id="cd24036">
    <property type="entry name" value="ASKHA_NBD_BcrAD_BadFG_HgdC_HadI"/>
    <property type="match status" value="1"/>
</dbReference>